<evidence type="ECO:0000256" key="1">
    <source>
        <dbReference type="SAM" id="MobiDB-lite"/>
    </source>
</evidence>
<gene>
    <name evidence="2" type="ORF">GCM10012289_37490</name>
</gene>
<evidence type="ECO:0000313" key="2">
    <source>
        <dbReference type="EMBL" id="GGO71531.1"/>
    </source>
</evidence>
<evidence type="ECO:0000313" key="3">
    <source>
        <dbReference type="Proteomes" id="UP000646523"/>
    </source>
</evidence>
<dbReference type="EMBL" id="BMNH01000010">
    <property type="protein sequence ID" value="GGO71531.1"/>
    <property type="molecule type" value="Genomic_DNA"/>
</dbReference>
<feature type="compositionally biased region" description="Low complexity" evidence="1">
    <location>
        <begin position="43"/>
        <end position="62"/>
    </location>
</feature>
<proteinExistence type="predicted"/>
<reference evidence="2" key="2">
    <citation type="submission" date="2020-09" db="EMBL/GenBank/DDBJ databases">
        <authorList>
            <person name="Sun Q."/>
            <person name="Zhou Y."/>
        </authorList>
    </citation>
    <scope>NUCLEOTIDE SEQUENCE</scope>
    <source>
        <strain evidence="2">CGMCC 4.7368</strain>
    </source>
</reference>
<feature type="region of interest" description="Disordered" evidence="1">
    <location>
        <begin position="40"/>
        <end position="101"/>
    </location>
</feature>
<keyword evidence="3" id="KW-1185">Reference proteome</keyword>
<dbReference type="AlphaFoldDB" id="A0A917Z062"/>
<accession>A0A917Z062</accession>
<sequence>MTSDSLYAVIASTSSWLGMTPASVSSLPLPTIMNFTTPTSFVRCRGPGRTPRSPTRRTPCPRIDTSRQIVPETGERAPEGEWGARSPEGGGGKEGQAAYDG</sequence>
<protein>
    <submittedName>
        <fullName evidence="2">Uncharacterized protein</fullName>
    </submittedName>
</protein>
<dbReference type="Proteomes" id="UP000646523">
    <property type="component" value="Unassembled WGS sequence"/>
</dbReference>
<organism evidence="2 3">
    <name type="scientific">Nonomuraea cavernae</name>
    <dbReference type="NCBI Taxonomy" id="2045107"/>
    <lineage>
        <taxon>Bacteria</taxon>
        <taxon>Bacillati</taxon>
        <taxon>Actinomycetota</taxon>
        <taxon>Actinomycetes</taxon>
        <taxon>Streptosporangiales</taxon>
        <taxon>Streptosporangiaceae</taxon>
        <taxon>Nonomuraea</taxon>
    </lineage>
</organism>
<comment type="caution">
    <text evidence="2">The sequence shown here is derived from an EMBL/GenBank/DDBJ whole genome shotgun (WGS) entry which is preliminary data.</text>
</comment>
<reference evidence="2" key="1">
    <citation type="journal article" date="2014" name="Int. J. Syst. Evol. Microbiol.">
        <title>Complete genome sequence of Corynebacterium casei LMG S-19264T (=DSM 44701T), isolated from a smear-ripened cheese.</title>
        <authorList>
            <consortium name="US DOE Joint Genome Institute (JGI-PGF)"/>
            <person name="Walter F."/>
            <person name="Albersmeier A."/>
            <person name="Kalinowski J."/>
            <person name="Ruckert C."/>
        </authorList>
    </citation>
    <scope>NUCLEOTIDE SEQUENCE</scope>
    <source>
        <strain evidence="2">CGMCC 4.7368</strain>
    </source>
</reference>
<name>A0A917Z062_9ACTN</name>